<dbReference type="PANTHER" id="PTHR22902:SF27">
    <property type="entry name" value="PLECKSTRIN HOMOLOGY DOMAIN-CONTAINING FAMILY A MEMBER 3"/>
    <property type="match status" value="1"/>
</dbReference>
<proteinExistence type="predicted"/>
<dbReference type="GO" id="GO:0005802">
    <property type="term" value="C:trans-Golgi network"/>
    <property type="evidence" value="ECO:0007669"/>
    <property type="project" value="TreeGrafter"/>
</dbReference>
<dbReference type="GO" id="GO:0005769">
    <property type="term" value="C:early endosome"/>
    <property type="evidence" value="ECO:0007669"/>
    <property type="project" value="TreeGrafter"/>
</dbReference>
<dbReference type="Pfam" id="PF00169">
    <property type="entry name" value="PH"/>
    <property type="match status" value="2"/>
</dbReference>
<keyword evidence="6" id="KW-1185">Reference proteome</keyword>
<dbReference type="GO" id="GO:0055037">
    <property type="term" value="C:recycling endosome"/>
    <property type="evidence" value="ECO:0007669"/>
    <property type="project" value="TreeGrafter"/>
</dbReference>
<feature type="compositionally biased region" description="Polar residues" evidence="3">
    <location>
        <begin position="582"/>
        <end position="591"/>
    </location>
</feature>
<dbReference type="EMBL" id="BEYU01000076">
    <property type="protein sequence ID" value="GBG30448.1"/>
    <property type="molecule type" value="Genomic_DNA"/>
</dbReference>
<feature type="region of interest" description="Disordered" evidence="3">
    <location>
        <begin position="560"/>
        <end position="600"/>
    </location>
</feature>
<organism evidence="5 6">
    <name type="scientific">Hondaea fermentalgiana</name>
    <dbReference type="NCBI Taxonomy" id="2315210"/>
    <lineage>
        <taxon>Eukaryota</taxon>
        <taxon>Sar</taxon>
        <taxon>Stramenopiles</taxon>
        <taxon>Bigyra</taxon>
        <taxon>Labyrinthulomycetes</taxon>
        <taxon>Thraustochytrida</taxon>
        <taxon>Thraustochytriidae</taxon>
        <taxon>Hondaea</taxon>
    </lineage>
</organism>
<keyword evidence="5" id="KW-0808">Transferase</keyword>
<evidence type="ECO:0000256" key="3">
    <source>
        <dbReference type="SAM" id="MobiDB-lite"/>
    </source>
</evidence>
<feature type="compositionally biased region" description="Low complexity" evidence="3">
    <location>
        <begin position="560"/>
        <end position="581"/>
    </location>
</feature>
<dbReference type="GO" id="GO:0005829">
    <property type="term" value="C:cytosol"/>
    <property type="evidence" value="ECO:0007669"/>
    <property type="project" value="GOC"/>
</dbReference>
<dbReference type="PANTHER" id="PTHR22902">
    <property type="entry name" value="SESQUIPEDALIAN"/>
    <property type="match status" value="1"/>
</dbReference>
<keyword evidence="1" id="KW-0597">Phosphoprotein</keyword>
<feature type="domain" description="PH" evidence="4">
    <location>
        <begin position="254"/>
        <end position="363"/>
    </location>
</feature>
<evidence type="ECO:0000256" key="2">
    <source>
        <dbReference type="SAM" id="Coils"/>
    </source>
</evidence>
<dbReference type="PROSITE" id="PS50003">
    <property type="entry name" value="PH_DOMAIN"/>
    <property type="match status" value="2"/>
</dbReference>
<comment type="caution">
    <text evidence="5">The sequence shown here is derived from an EMBL/GenBank/DDBJ whole genome shotgun (WGS) entry which is preliminary data.</text>
</comment>
<keyword evidence="2" id="KW-0175">Coiled coil</keyword>
<evidence type="ECO:0000256" key="1">
    <source>
        <dbReference type="ARBA" id="ARBA00022553"/>
    </source>
</evidence>
<feature type="compositionally biased region" description="Basic and acidic residues" evidence="3">
    <location>
        <begin position="885"/>
        <end position="894"/>
    </location>
</feature>
<dbReference type="InParanoid" id="A0A2R5GL34"/>
<name>A0A2R5GL34_9STRA</name>
<dbReference type="OrthoDB" id="10261837at2759"/>
<keyword evidence="5" id="KW-0418">Kinase</keyword>
<dbReference type="InterPro" id="IPR001849">
    <property type="entry name" value="PH_domain"/>
</dbReference>
<dbReference type="InterPro" id="IPR011993">
    <property type="entry name" value="PH-like_dom_sf"/>
</dbReference>
<sequence length="894" mass="96810">MSTKNFYKANGVLGVLMHLAETKLIFEDEYAVLLAAVTESGPSQIQGAEEIILKLMNKTNESYRAEDLFNLIGMLAKACSQTGSTIRQVKLKGNLAKLPFGCTGAGRVRKSWKTRAFYLADHGITYFAKQGDTKPKGQLLLSPNTYIRDASFSGRSHCFDIITRNGTLSISAESESEKELWVCGLARVIHAVRASAAAAQNVVAPSFSMASGSLVHIQEVESKTTDMLASQRGLGSFASGGGLSEQSASQGAASETTKGFLYKLAVKSRRNWKRRYFVLFRNLLSYFETDEDKRAKGNFFLDVGAQVVNGLPSDVDEASLGEELSADCCFHIRSIEHNYTLVLAATSPSERLDWIEAFQRGALLGDNLMLADQANVSNEMGSTRNTMGSPAGLGPMAPPPPPPPFGEGAVEIEVVRAMDKRQGSEGTSVGRLIVSPEMSLVAVRDQIHRELDDADLPLNFSFLLRLNRVVRMARPTSSGTSDSPLSRVLKREYTKVSRAQEELLGADRMIDDDCTLFIVEEDSSKAPLTPSGARSETWNAASHAAAAAAAARAQRANSGSTAAGTAAAPDAAVVDADTPGPSETSPRSLSPSASAQGAAAEELEALRAAYEHERAKWDKEIRKLRAELAESRNMILNLQRGGSGGVGGGPGAPKALSPLQTMLAKLQRDGYLEDTVSIKTLSRSYERTFEASDISGVLLVEGGPYEQLMRRHVGEPEHVRAFLEGLENVLQAHTISKVRLTQPWWLKKLKDVSLLRLDQAGLLAWAKSEPWTEDTEERYAFLMGKMRPGAVTEAHMTLLKPKPTSFDDDDSDDDEDSDTGAASDGECEFKEEVEHPITSGPGRNRPPAFLQSINALKQGGGNQGKNDELPKPRGNPLLQSIQGFDKARLAKTDD</sequence>
<feature type="compositionally biased region" description="Acidic residues" evidence="3">
    <location>
        <begin position="806"/>
        <end position="818"/>
    </location>
</feature>
<feature type="coiled-coil region" evidence="2">
    <location>
        <begin position="600"/>
        <end position="641"/>
    </location>
</feature>
<dbReference type="GO" id="GO:0007032">
    <property type="term" value="P:endosome organization"/>
    <property type="evidence" value="ECO:0007669"/>
    <property type="project" value="TreeGrafter"/>
</dbReference>
<reference evidence="5 6" key="1">
    <citation type="submission" date="2017-12" db="EMBL/GenBank/DDBJ databases">
        <title>Sequencing, de novo assembly and annotation of complete genome of a new Thraustochytrid species, strain FCC1311.</title>
        <authorList>
            <person name="Sedici K."/>
            <person name="Godart F."/>
            <person name="Aiese Cigliano R."/>
            <person name="Sanseverino W."/>
            <person name="Barakat M."/>
            <person name="Ortet P."/>
            <person name="Marechal E."/>
            <person name="Cagnac O."/>
            <person name="Amato A."/>
        </authorList>
    </citation>
    <scope>NUCLEOTIDE SEQUENCE [LARGE SCALE GENOMIC DNA]</scope>
</reference>
<dbReference type="GO" id="GO:0016301">
    <property type="term" value="F:kinase activity"/>
    <property type="evidence" value="ECO:0007669"/>
    <property type="project" value="UniProtKB-KW"/>
</dbReference>
<dbReference type="Proteomes" id="UP000241890">
    <property type="component" value="Unassembled WGS sequence"/>
</dbReference>
<evidence type="ECO:0000313" key="5">
    <source>
        <dbReference type="EMBL" id="GBG30448.1"/>
    </source>
</evidence>
<evidence type="ECO:0000313" key="6">
    <source>
        <dbReference type="Proteomes" id="UP000241890"/>
    </source>
</evidence>
<dbReference type="Gene3D" id="2.30.29.30">
    <property type="entry name" value="Pleckstrin-homology domain (PH domain)/Phosphotyrosine-binding domain (PTB)"/>
    <property type="match status" value="2"/>
</dbReference>
<dbReference type="AlphaFoldDB" id="A0A2R5GL34"/>
<evidence type="ECO:0000259" key="4">
    <source>
        <dbReference type="PROSITE" id="PS50003"/>
    </source>
</evidence>
<dbReference type="SMART" id="SM00233">
    <property type="entry name" value="PH"/>
    <property type="match status" value="2"/>
</dbReference>
<accession>A0A2R5GL34</accession>
<protein>
    <submittedName>
        <fullName evidence="5">Src kinase-associated phosphoprotein 2</fullName>
    </submittedName>
</protein>
<dbReference type="CDD" id="cd00821">
    <property type="entry name" value="PH"/>
    <property type="match status" value="2"/>
</dbReference>
<dbReference type="SUPFAM" id="SSF50729">
    <property type="entry name" value="PH domain-like"/>
    <property type="match status" value="2"/>
</dbReference>
<dbReference type="GO" id="GO:0042147">
    <property type="term" value="P:retrograde transport, endosome to Golgi"/>
    <property type="evidence" value="ECO:0007669"/>
    <property type="project" value="TreeGrafter"/>
</dbReference>
<gene>
    <name evidence="5" type="ORF">FCC1311_066672</name>
</gene>
<feature type="domain" description="PH" evidence="4">
    <location>
        <begin position="88"/>
        <end position="190"/>
    </location>
</feature>
<dbReference type="InterPro" id="IPR045188">
    <property type="entry name" value="Boi1/Boi2-like"/>
</dbReference>
<dbReference type="GO" id="GO:0001881">
    <property type="term" value="P:receptor recycling"/>
    <property type="evidence" value="ECO:0007669"/>
    <property type="project" value="TreeGrafter"/>
</dbReference>
<feature type="region of interest" description="Disordered" evidence="3">
    <location>
        <begin position="800"/>
        <end position="894"/>
    </location>
</feature>